<gene>
    <name evidence="2" type="ORF">MBORA_17810</name>
</gene>
<comment type="caution">
    <text evidence="2">The sequence shown here is derived from an EMBL/GenBank/DDBJ whole genome shotgun (WGS) entry which is preliminary data.</text>
</comment>
<evidence type="ECO:0000259" key="1">
    <source>
        <dbReference type="Pfam" id="PF04981"/>
    </source>
</evidence>
<dbReference type="Pfam" id="PF04981">
    <property type="entry name" value="NMD3"/>
    <property type="match status" value="1"/>
</dbReference>
<dbReference type="Proteomes" id="UP000077428">
    <property type="component" value="Unassembled WGS sequence"/>
</dbReference>
<dbReference type="GO" id="GO:0005737">
    <property type="term" value="C:cytoplasm"/>
    <property type="evidence" value="ECO:0007669"/>
    <property type="project" value="TreeGrafter"/>
</dbReference>
<sequence length="347" mass="40033">MFCLECGSTDKKMIGDICIDCFLKDYQMIQIPHRIEVQICSHCNSKLEEGKWLDENIPEEEVIYRALEKNITINDLVENEIINLKIEQLKGTIAICYVEILGEVHGQKIDENHDVEVKILKSVCPTCSKIQAGYYEAVIQFRAHNREIKNEEYELADKAIERILIRQSKVDKLAYCPQIATLKEGRDYYIGSLKTARKVGESLKDEFGGIIKESPRLISEDKSTGKGLYRIWISIRIPEFEIDDFIKYENRILQVKSINKNRIIGTDIKTAKNHTIPMKHLEDIKLLKKANEIETTTIISKSPKNLQILDPSDYSAVDLELKDGFQDYNIGDEIKLIKIDNYIYLVN</sequence>
<dbReference type="EMBL" id="LWMU01000105">
    <property type="protein sequence ID" value="KZX10773.1"/>
    <property type="molecule type" value="Genomic_DNA"/>
</dbReference>
<dbReference type="GO" id="GO:0043023">
    <property type="term" value="F:ribosomal large subunit binding"/>
    <property type="evidence" value="ECO:0007669"/>
    <property type="project" value="InterPro"/>
</dbReference>
<dbReference type="PATRIC" id="fig|66851.6.peg.1938"/>
<dbReference type="InterPro" id="IPR007064">
    <property type="entry name" value="Nmd3_N"/>
</dbReference>
<organism evidence="2 3">
    <name type="scientific">Methanobrevibacter oralis</name>
    <dbReference type="NCBI Taxonomy" id="66851"/>
    <lineage>
        <taxon>Archaea</taxon>
        <taxon>Methanobacteriati</taxon>
        <taxon>Methanobacteriota</taxon>
        <taxon>Methanomada group</taxon>
        <taxon>Methanobacteria</taxon>
        <taxon>Methanobacteriales</taxon>
        <taxon>Methanobacteriaceae</taxon>
        <taxon>Methanobrevibacter</taxon>
    </lineage>
</organism>
<accession>A0A165ZIC3</accession>
<evidence type="ECO:0000313" key="3">
    <source>
        <dbReference type="Proteomes" id="UP000077428"/>
    </source>
</evidence>
<dbReference type="PANTHER" id="PTHR12746">
    <property type="entry name" value="NONSENSE-MEDIATED MRNA DECAY PROTEIN 3"/>
    <property type="match status" value="1"/>
</dbReference>
<dbReference type="STRING" id="66851.MBORA_17810"/>
<dbReference type="PANTHER" id="PTHR12746:SF2">
    <property type="entry name" value="60S RIBOSOMAL EXPORT PROTEIN NMD3"/>
    <property type="match status" value="1"/>
</dbReference>
<dbReference type="OrthoDB" id="15051at2157"/>
<name>A0A165ZIC3_METOA</name>
<proteinExistence type="predicted"/>
<reference evidence="3" key="1">
    <citation type="journal article" date="2016" name="Genome Announc.">
        <title>Draft Genome Sequences of Methanobrevibacter curvatus DSM11111, Methanobrevibacter cuticularis DSM11139, Methanobrevibacter filiformis DSM11501, and Methanobrevibacter oralis DSM7256.</title>
        <authorList>
            <person name="Poehlein A."/>
            <person name="Seedorf H."/>
        </authorList>
    </citation>
    <scope>NUCLEOTIDE SEQUENCE [LARGE SCALE GENOMIC DNA]</scope>
    <source>
        <strain evidence="3">DSM 7256 / JCM 30027 / ZR</strain>
    </source>
</reference>
<dbReference type="InterPro" id="IPR039768">
    <property type="entry name" value="Nmd3"/>
</dbReference>
<protein>
    <submittedName>
        <fullName evidence="2">NMD3 family protein</fullName>
    </submittedName>
</protein>
<feature type="domain" description="Nmd3 N-terminal" evidence="1">
    <location>
        <begin position="3"/>
        <end position="237"/>
    </location>
</feature>
<dbReference type="AlphaFoldDB" id="A0A165ZIC3"/>
<evidence type="ECO:0000313" key="2">
    <source>
        <dbReference type="EMBL" id="KZX10773.1"/>
    </source>
</evidence>
<dbReference type="RefSeq" id="WP_042694098.1">
    <property type="nucleotide sequence ID" value="NZ_CABMAB010000034.1"/>
</dbReference>
<keyword evidence="3" id="KW-1185">Reference proteome</keyword>